<feature type="transmembrane region" description="Helical" evidence="6">
    <location>
        <begin position="554"/>
        <end position="578"/>
    </location>
</feature>
<dbReference type="Gene3D" id="3.40.50.2300">
    <property type="match status" value="1"/>
</dbReference>
<dbReference type="GeneID" id="107220848"/>
<keyword evidence="5" id="KW-0325">Glycoprotein</keyword>
<proteinExistence type="predicted"/>
<accession>A0ABM3GPD0</accession>
<dbReference type="PRINTS" id="PR01223">
    <property type="entry name" value="BRIDEOF7LESS"/>
</dbReference>
<feature type="transmembrane region" description="Helical" evidence="6">
    <location>
        <begin position="525"/>
        <end position="548"/>
    </location>
</feature>
<dbReference type="InterPro" id="IPR050726">
    <property type="entry name" value="mGluR"/>
</dbReference>
<evidence type="ECO:0000259" key="7">
    <source>
        <dbReference type="PROSITE" id="PS50259"/>
    </source>
</evidence>
<feature type="transmembrane region" description="Helical" evidence="6">
    <location>
        <begin position="590"/>
        <end position="615"/>
    </location>
</feature>
<dbReference type="RefSeq" id="XP_046602134.1">
    <property type="nucleotide sequence ID" value="XM_046746178.1"/>
</dbReference>
<keyword evidence="3 6" id="KW-1133">Transmembrane helix</keyword>
<gene>
    <name evidence="9" type="primary">LOC107220848</name>
</gene>
<evidence type="ECO:0000256" key="3">
    <source>
        <dbReference type="ARBA" id="ARBA00022989"/>
    </source>
</evidence>
<evidence type="ECO:0000256" key="5">
    <source>
        <dbReference type="ARBA" id="ARBA00023180"/>
    </source>
</evidence>
<feature type="transmembrane region" description="Helical" evidence="6">
    <location>
        <begin position="482"/>
        <end position="504"/>
    </location>
</feature>
<comment type="subcellular location">
    <subcellularLocation>
        <location evidence="1">Membrane</location>
        <topology evidence="1">Multi-pass membrane protein</topology>
    </subcellularLocation>
</comment>
<organism evidence="8 9">
    <name type="scientific">Neodiprion lecontei</name>
    <name type="common">Redheaded pine sawfly</name>
    <dbReference type="NCBI Taxonomy" id="441921"/>
    <lineage>
        <taxon>Eukaryota</taxon>
        <taxon>Metazoa</taxon>
        <taxon>Ecdysozoa</taxon>
        <taxon>Arthropoda</taxon>
        <taxon>Hexapoda</taxon>
        <taxon>Insecta</taxon>
        <taxon>Pterygota</taxon>
        <taxon>Neoptera</taxon>
        <taxon>Endopterygota</taxon>
        <taxon>Hymenoptera</taxon>
        <taxon>Tenthredinoidea</taxon>
        <taxon>Diprionidae</taxon>
        <taxon>Diprioninae</taxon>
        <taxon>Neodiprion</taxon>
    </lineage>
</organism>
<feature type="transmembrane region" description="Helical" evidence="6">
    <location>
        <begin position="445"/>
        <end position="470"/>
    </location>
</feature>
<keyword evidence="4 6" id="KW-0472">Membrane</keyword>
<keyword evidence="2 6" id="KW-0812">Transmembrane</keyword>
<feature type="domain" description="G-protein coupled receptors family 3 profile" evidence="7">
    <location>
        <begin position="592"/>
        <end position="682"/>
    </location>
</feature>
<evidence type="ECO:0000313" key="9">
    <source>
        <dbReference type="RefSeq" id="XP_046602134.1"/>
    </source>
</evidence>
<dbReference type="InterPro" id="IPR028082">
    <property type="entry name" value="Peripla_BP_I"/>
</dbReference>
<dbReference type="PANTHER" id="PTHR24060">
    <property type="entry name" value="METABOTROPIC GLUTAMATE RECEPTOR"/>
    <property type="match status" value="1"/>
</dbReference>
<dbReference type="PROSITE" id="PS50259">
    <property type="entry name" value="G_PROTEIN_RECEP_F3_4"/>
    <property type="match status" value="1"/>
</dbReference>
<evidence type="ECO:0000256" key="2">
    <source>
        <dbReference type="ARBA" id="ARBA00022692"/>
    </source>
</evidence>
<sequence length="883" mass="99635">MNDASIKAGIRHGDSDAFHSNRFKPSRYRVRERLLNMREKPNPFGSERGRDHRRVSTAFSVFADTNYGPDCNVSSPKGFQEVTTALYVVEKLNKYDYIPGLTLGVKIRDSCHDKMAVFKEALMVAVEQDCTSYYELGILVPNEYRETLEPLEQFSLVPMSSYSDQNFSKPLVSIMVDFLSTKYEVVDLFLSNSPDVLNVFLDISRKAGICLKSHTEILDTDNSTHVVIAVAGSKDEIKIWIENGEKIIGPEITWVVLPLDGSHVDDHVPPGSYIIKTEPFDFDLLEEFSSSDTFLRTAGESVIHSPYLLSIGKAIVETARSLQELQKKTCPNGAKCVLPRFGSRKKTSMMYNEVYDALHILPKAHSVKYIVTMKKLREEEEEVIAYKINAVTSEITSDLHIPRMPKLCVRMYANSCEKCSNFHRRIGEPGHGRNRDARGILKTSLWIPIILTVVACGTVACLIIIVFIVYRYVVDEVLDGNPALTIVLILSTIFMLQSVIPFCMNDVTFGVEHLNSRKILVTSMSIGIAFSIMLSRALFLAFSVGGIFTTHINGYLQGLMVFFVSSVQITISTMFFVLNKNDSGKIIRSCTFVALLSYDIFLLLKLFVVCCFIAQIQRNYREGKCFFGTVIGLLIVWAVWITCFILVEPETRDCVVSFGVIASAYLIILGVLIPRTYYMVTRLGQDKTLSARYEPEDYTVDPRTNTIARQFPYLQSHQALYDYTFPGSTAAAGVASLPTVAYHPNYYGCSSPNSRFVPRSVSPYVRQRPGYNNYAFNSEMREVDHLQPVPRVCVENTEGRRSPIGRSSKEMNVDHPRRFRESRIGLDDRDCTETDIYVEGRLSPNVRGPDEAYPTRCSSPRLGLTESAIREEEENDVARITKF</sequence>
<evidence type="ECO:0000256" key="6">
    <source>
        <dbReference type="SAM" id="Phobius"/>
    </source>
</evidence>
<feature type="transmembrane region" description="Helical" evidence="6">
    <location>
        <begin position="627"/>
        <end position="647"/>
    </location>
</feature>
<protein>
    <submittedName>
        <fullName evidence="9">Uncharacterized protein LOC107220848 isoform X1</fullName>
    </submittedName>
</protein>
<name>A0ABM3GPD0_NEOLC</name>
<reference evidence="9" key="1">
    <citation type="submission" date="2025-08" db="UniProtKB">
        <authorList>
            <consortium name="RefSeq"/>
        </authorList>
    </citation>
    <scope>IDENTIFICATION</scope>
    <source>
        <tissue evidence="9">Thorax and Abdomen</tissue>
    </source>
</reference>
<feature type="transmembrane region" description="Helical" evidence="6">
    <location>
        <begin position="654"/>
        <end position="673"/>
    </location>
</feature>
<keyword evidence="8" id="KW-1185">Reference proteome</keyword>
<dbReference type="InterPro" id="IPR017978">
    <property type="entry name" value="GPCR_3_C"/>
</dbReference>
<dbReference type="Proteomes" id="UP000829291">
    <property type="component" value="Chromosome 7"/>
</dbReference>
<evidence type="ECO:0000256" key="4">
    <source>
        <dbReference type="ARBA" id="ARBA00023136"/>
    </source>
</evidence>
<dbReference type="Pfam" id="PF00003">
    <property type="entry name" value="7tm_3"/>
    <property type="match status" value="1"/>
</dbReference>
<dbReference type="InterPro" id="IPR002956">
    <property type="entry name" value="Bride_of_7less"/>
</dbReference>
<dbReference type="SUPFAM" id="SSF53822">
    <property type="entry name" value="Periplasmic binding protein-like I"/>
    <property type="match status" value="1"/>
</dbReference>
<evidence type="ECO:0000256" key="1">
    <source>
        <dbReference type="ARBA" id="ARBA00004141"/>
    </source>
</evidence>
<evidence type="ECO:0000313" key="8">
    <source>
        <dbReference type="Proteomes" id="UP000829291"/>
    </source>
</evidence>